<keyword evidence="1" id="KW-0732">Signal</keyword>
<sequence>MCRFLGLEWTLRILHLLSCSSLTSKGLFLMLERDCNDSARSIRLNYRRSHISLSCLLRNSWWNSRFAVNFGWHGRRRNVS</sequence>
<feature type="chain" id="PRO_5026846105" description="Secreted protein" evidence="1">
    <location>
        <begin position="20"/>
        <end position="80"/>
    </location>
</feature>
<evidence type="ECO:0000256" key="1">
    <source>
        <dbReference type="SAM" id="SignalP"/>
    </source>
</evidence>
<proteinExistence type="predicted"/>
<evidence type="ECO:0000313" key="2">
    <source>
        <dbReference type="EMBL" id="VFU49984.1"/>
    </source>
</evidence>
<organism evidence="2">
    <name type="scientific">Salix viminalis</name>
    <name type="common">Common osier</name>
    <name type="synonym">Basket willow</name>
    <dbReference type="NCBI Taxonomy" id="40686"/>
    <lineage>
        <taxon>Eukaryota</taxon>
        <taxon>Viridiplantae</taxon>
        <taxon>Streptophyta</taxon>
        <taxon>Embryophyta</taxon>
        <taxon>Tracheophyta</taxon>
        <taxon>Spermatophyta</taxon>
        <taxon>Magnoliopsida</taxon>
        <taxon>eudicotyledons</taxon>
        <taxon>Gunneridae</taxon>
        <taxon>Pentapetalae</taxon>
        <taxon>rosids</taxon>
        <taxon>fabids</taxon>
        <taxon>Malpighiales</taxon>
        <taxon>Salicaceae</taxon>
        <taxon>Saliceae</taxon>
        <taxon>Salix</taxon>
    </lineage>
</organism>
<protein>
    <recommendedName>
        <fullName evidence="3">Secreted protein</fullName>
    </recommendedName>
</protein>
<feature type="signal peptide" evidence="1">
    <location>
        <begin position="1"/>
        <end position="19"/>
    </location>
</feature>
<dbReference type="EMBL" id="CAADRP010001719">
    <property type="protein sequence ID" value="VFU49984.1"/>
    <property type="molecule type" value="Genomic_DNA"/>
</dbReference>
<gene>
    <name evidence="2" type="ORF">SVIM_LOCUS331826</name>
</gene>
<name>A0A6N2M7G2_SALVM</name>
<evidence type="ECO:0008006" key="3">
    <source>
        <dbReference type="Google" id="ProtNLM"/>
    </source>
</evidence>
<reference evidence="2" key="1">
    <citation type="submission" date="2019-03" db="EMBL/GenBank/DDBJ databases">
        <authorList>
            <person name="Mank J."/>
            <person name="Almeida P."/>
        </authorList>
    </citation>
    <scope>NUCLEOTIDE SEQUENCE</scope>
    <source>
        <strain evidence="2">78183</strain>
    </source>
</reference>
<dbReference type="AlphaFoldDB" id="A0A6N2M7G2"/>
<accession>A0A6N2M7G2</accession>